<protein>
    <submittedName>
        <fullName evidence="2">CarD-like protein</fullName>
    </submittedName>
</protein>
<dbReference type="STRING" id="553973.CLOHYLEM_07044"/>
<evidence type="ECO:0000313" key="3">
    <source>
        <dbReference type="Proteomes" id="UP000004893"/>
    </source>
</evidence>
<organism evidence="2 3">
    <name type="scientific">[Clostridium] hylemonae DSM 15053</name>
    <dbReference type="NCBI Taxonomy" id="553973"/>
    <lineage>
        <taxon>Bacteria</taxon>
        <taxon>Bacillati</taxon>
        <taxon>Bacillota</taxon>
        <taxon>Clostridia</taxon>
        <taxon>Lachnospirales</taxon>
        <taxon>Lachnospiraceae</taxon>
    </lineage>
</organism>
<accession>C0C4M8</accession>
<keyword evidence="3" id="KW-1185">Reference proteome</keyword>
<dbReference type="RefSeq" id="WP_006444400.1">
    <property type="nucleotide sequence ID" value="NZ_CP036524.1"/>
</dbReference>
<dbReference type="InterPro" id="IPR048792">
    <property type="entry name" value="CarD_C"/>
</dbReference>
<dbReference type="Pfam" id="PF21095">
    <property type="entry name" value="CarD_C"/>
    <property type="match status" value="1"/>
</dbReference>
<sequence>MFDVGEYIVCGRYGVCRVKETGPVHITGAPRKRLYYTLVPVYDSNSRAYVPVDSEKIIMRPVISGEQANELVDHINDIDALWIQDEKKREAAFKEALYKCDCREWIKIIKTIYRRRQDRIAQGKKVTAGDERYLHMAQDRLYGELAVALGMKKEEVEAYIIGRAEAPEP</sequence>
<dbReference type="AlphaFoldDB" id="C0C4M8"/>
<feature type="domain" description="CarD-like/TRCF RNAP-interacting" evidence="1">
    <location>
        <begin position="1"/>
        <end position="113"/>
    </location>
</feature>
<dbReference type="SUPFAM" id="SSF141259">
    <property type="entry name" value="CarD-like"/>
    <property type="match status" value="1"/>
</dbReference>
<dbReference type="Gene3D" id="2.40.10.170">
    <property type="match status" value="1"/>
</dbReference>
<dbReference type="SMART" id="SM01058">
    <property type="entry name" value="CarD_TRCF"/>
    <property type="match status" value="1"/>
</dbReference>
<gene>
    <name evidence="2" type="ORF">CLOHYLEM_07044</name>
</gene>
<comment type="caution">
    <text evidence="2">The sequence shown here is derived from an EMBL/GenBank/DDBJ whole genome shotgun (WGS) entry which is preliminary data.</text>
</comment>
<name>C0C4M8_9FIRM</name>
<dbReference type="eggNOG" id="COG1329">
    <property type="taxonomic scope" value="Bacteria"/>
</dbReference>
<dbReference type="InterPro" id="IPR042215">
    <property type="entry name" value="CarD-like_C"/>
</dbReference>
<dbReference type="OrthoDB" id="9786074at2"/>
<reference evidence="2" key="1">
    <citation type="submission" date="2009-02" db="EMBL/GenBank/DDBJ databases">
        <authorList>
            <person name="Fulton L."/>
            <person name="Clifton S."/>
            <person name="Fulton B."/>
            <person name="Xu J."/>
            <person name="Minx P."/>
            <person name="Pepin K.H."/>
            <person name="Johnson M."/>
            <person name="Bhonagiri V."/>
            <person name="Nash W.E."/>
            <person name="Mardis E.R."/>
            <person name="Wilson R.K."/>
        </authorList>
    </citation>
    <scope>NUCLEOTIDE SEQUENCE [LARGE SCALE GENOMIC DNA]</scope>
    <source>
        <strain evidence="2">DSM 15053</strain>
    </source>
</reference>
<dbReference type="InterPro" id="IPR003711">
    <property type="entry name" value="CarD-like/TRCF_RID"/>
</dbReference>
<reference evidence="2" key="2">
    <citation type="submission" date="2013-06" db="EMBL/GenBank/DDBJ databases">
        <title>Draft genome sequence of Clostridium hylemonae (DSM 15053).</title>
        <authorList>
            <person name="Sudarsanam P."/>
            <person name="Ley R."/>
            <person name="Guruge J."/>
            <person name="Turnbaugh P.J."/>
            <person name="Mahowald M."/>
            <person name="Liep D."/>
            <person name="Gordon J."/>
        </authorList>
    </citation>
    <scope>NUCLEOTIDE SEQUENCE</scope>
    <source>
        <strain evidence="2">DSM 15053</strain>
    </source>
</reference>
<dbReference type="EMBL" id="ABYI02000034">
    <property type="protein sequence ID" value="EEG73021.1"/>
    <property type="molecule type" value="Genomic_DNA"/>
</dbReference>
<proteinExistence type="predicted"/>
<dbReference type="Gene3D" id="1.20.58.1290">
    <property type="entry name" value="CarD-like, C-terminal domain"/>
    <property type="match status" value="1"/>
</dbReference>
<dbReference type="Proteomes" id="UP000004893">
    <property type="component" value="Unassembled WGS sequence"/>
</dbReference>
<evidence type="ECO:0000313" key="2">
    <source>
        <dbReference type="EMBL" id="EEG73021.1"/>
    </source>
</evidence>
<dbReference type="InterPro" id="IPR036101">
    <property type="entry name" value="CarD-like/TRCF_RID_sf"/>
</dbReference>
<evidence type="ECO:0000259" key="1">
    <source>
        <dbReference type="SMART" id="SM01058"/>
    </source>
</evidence>
<dbReference type="HOGENOM" id="CLU_048259_2_0_9"/>
<dbReference type="Pfam" id="PF02559">
    <property type="entry name" value="CarD_TRCF_RID"/>
    <property type="match status" value="1"/>
</dbReference>